<sequence>MTSPEHPTPAVLARRGDDGQAAVEAVEAAVAELDAVREAPVAEHVERFEAVHSALTGALSHADHLLSTTSGDRS</sequence>
<evidence type="ECO:0000313" key="2">
    <source>
        <dbReference type="Proteomes" id="UP001564626"/>
    </source>
</evidence>
<accession>A0ABV4CFU8</accession>
<reference evidence="1 2" key="1">
    <citation type="submission" date="2024-08" db="EMBL/GenBank/DDBJ databases">
        <title>Genome mining of Saccharopolyspora cebuensis PGLac3 from Nigerian medicinal plant.</title>
        <authorList>
            <person name="Ezeobiora C.E."/>
            <person name="Igbokwe N.H."/>
            <person name="Amin D.H."/>
            <person name="Mendie U.E."/>
        </authorList>
    </citation>
    <scope>NUCLEOTIDE SEQUENCE [LARGE SCALE GENOMIC DNA]</scope>
    <source>
        <strain evidence="1 2">PGLac3</strain>
    </source>
</reference>
<comment type="caution">
    <text evidence="1">The sequence shown here is derived from an EMBL/GenBank/DDBJ whole genome shotgun (WGS) entry which is preliminary data.</text>
</comment>
<dbReference type="EMBL" id="JBGEHV010000016">
    <property type="protein sequence ID" value="MEY8039913.1"/>
    <property type="molecule type" value="Genomic_DNA"/>
</dbReference>
<proteinExistence type="predicted"/>
<organism evidence="1 2">
    <name type="scientific">Saccharopolyspora cebuensis</name>
    <dbReference type="NCBI Taxonomy" id="418759"/>
    <lineage>
        <taxon>Bacteria</taxon>
        <taxon>Bacillati</taxon>
        <taxon>Actinomycetota</taxon>
        <taxon>Actinomycetes</taxon>
        <taxon>Pseudonocardiales</taxon>
        <taxon>Pseudonocardiaceae</taxon>
        <taxon>Saccharopolyspora</taxon>
    </lineage>
</organism>
<gene>
    <name evidence="1" type="ORF">AB8O55_10950</name>
</gene>
<dbReference type="Proteomes" id="UP001564626">
    <property type="component" value="Unassembled WGS sequence"/>
</dbReference>
<evidence type="ECO:0000313" key="1">
    <source>
        <dbReference type="EMBL" id="MEY8039913.1"/>
    </source>
</evidence>
<protein>
    <submittedName>
        <fullName evidence="1">Uncharacterized protein</fullName>
    </submittedName>
</protein>
<dbReference type="RefSeq" id="WP_345363049.1">
    <property type="nucleotide sequence ID" value="NZ_BAABII010000009.1"/>
</dbReference>
<keyword evidence="2" id="KW-1185">Reference proteome</keyword>
<name>A0ABV4CFU8_9PSEU</name>